<evidence type="ECO:0000313" key="2">
    <source>
        <dbReference type="Proteomes" id="UP000004506"/>
    </source>
</evidence>
<dbReference type="Proteomes" id="UP000004506">
    <property type="component" value="Unassembled WGS sequence"/>
</dbReference>
<protein>
    <submittedName>
        <fullName evidence="1">Uncharacterized protein</fullName>
    </submittedName>
</protein>
<reference evidence="2" key="1">
    <citation type="submission" date="2008-04" db="EMBL/GenBank/DDBJ databases">
        <title>Draft genome sequence of Providencia stuartii (ATCC 25827).</title>
        <authorList>
            <person name="Sudarsanam P."/>
            <person name="Ley R."/>
            <person name="Guruge J."/>
            <person name="Turnbaugh P.J."/>
            <person name="Mahowald M."/>
            <person name="Liep D."/>
            <person name="Gordon J."/>
        </authorList>
    </citation>
    <scope>NUCLEOTIDE SEQUENCE [LARGE SCALE GENOMIC DNA]</scope>
    <source>
        <strain evidence="2">ATCC 25827</strain>
    </source>
</reference>
<dbReference type="AlphaFoldDB" id="A0AA86YIY4"/>
<gene>
    <name evidence="1" type="ORF">PROSTU_02340</name>
</gene>
<name>A0AA86YIY4_PROST</name>
<reference evidence="2" key="2">
    <citation type="submission" date="2008-04" db="EMBL/GenBank/DDBJ databases">
        <title>Draft genome sequence of Providencia stuartii(ATCC 25827).</title>
        <authorList>
            <person name="Sudarsanam P."/>
            <person name="Ley R."/>
            <person name="Guruge J."/>
            <person name="Turnbaugh P.J."/>
            <person name="Mahowald M."/>
            <person name="Liep D."/>
            <person name="Gordon J."/>
        </authorList>
    </citation>
    <scope>NUCLEOTIDE SEQUENCE [LARGE SCALE GENOMIC DNA]</scope>
    <source>
        <strain evidence="2">ATCC 25827</strain>
    </source>
</reference>
<proteinExistence type="predicted"/>
<sequence length="39" mass="4106">MDAGNKLTNKKLKAILGKEIAKPAIIADGRGLSIQVSQN</sequence>
<dbReference type="EMBL" id="ABJD02000101">
    <property type="protein sequence ID" value="EDU59152.1"/>
    <property type="molecule type" value="Genomic_DNA"/>
</dbReference>
<evidence type="ECO:0000313" key="1">
    <source>
        <dbReference type="EMBL" id="EDU59152.1"/>
    </source>
</evidence>
<comment type="caution">
    <text evidence="1">The sequence shown here is derived from an EMBL/GenBank/DDBJ whole genome shotgun (WGS) entry which is preliminary data.</text>
</comment>
<accession>A0AA86YIY4</accession>
<organism evidence="1 2">
    <name type="scientific">Providencia stuartii ATCC 25827</name>
    <dbReference type="NCBI Taxonomy" id="471874"/>
    <lineage>
        <taxon>Bacteria</taxon>
        <taxon>Pseudomonadati</taxon>
        <taxon>Pseudomonadota</taxon>
        <taxon>Gammaproteobacteria</taxon>
        <taxon>Enterobacterales</taxon>
        <taxon>Morganellaceae</taxon>
        <taxon>Providencia</taxon>
    </lineage>
</organism>
<reference evidence="1 2" key="3">
    <citation type="submission" date="2008-05" db="EMBL/GenBank/DDBJ databases">
        <authorList>
            <person name="Fulton L."/>
            <person name="Clifton S."/>
            <person name="Fulton B."/>
            <person name="Xu J."/>
            <person name="Minx P."/>
            <person name="Pepin K.H."/>
            <person name="Johnson M."/>
            <person name="Thiruvilangam P."/>
            <person name="Bhonagiri V."/>
            <person name="Nash W.E."/>
            <person name="Mardis E.R."/>
            <person name="Wilson R.K."/>
        </authorList>
    </citation>
    <scope>NUCLEOTIDE SEQUENCE [LARGE SCALE GENOMIC DNA]</scope>
    <source>
        <strain evidence="1 2">ATCC 25827</strain>
    </source>
</reference>